<organism evidence="1 2">
    <name type="scientific">Klebsiella phage vB_KleM_RaK2</name>
    <dbReference type="NCBI Taxonomy" id="1147094"/>
    <lineage>
        <taxon>Viruses</taxon>
        <taxon>Duplodnaviria</taxon>
        <taxon>Heunggongvirae</taxon>
        <taxon>Uroviricota</taxon>
        <taxon>Caudoviricetes</taxon>
        <taxon>Alcyoneusvirus</taxon>
        <taxon>Alcyoneusvirus RaK2</taxon>
    </lineage>
</organism>
<evidence type="ECO:0000313" key="2">
    <source>
        <dbReference type="Proteomes" id="UP000007524"/>
    </source>
</evidence>
<reference evidence="1 2" key="1">
    <citation type="journal article" date="2012" name="J. Virol.">
        <title>Genome of Klebsiella sp.-Infecting Bacteriophage vB_KleM_RaK2.</title>
        <authorList>
            <person name="Simoliunas E."/>
            <person name="Kaliniene L."/>
            <person name="Truncaite L."/>
            <person name="Klausa V."/>
            <person name="Zajanckauskaite A."/>
            <person name="Meskys R."/>
        </authorList>
    </citation>
    <scope>NUCLEOTIDE SEQUENCE [LARGE SCALE GENOMIC DNA]</scope>
</reference>
<accession>H6X3K9</accession>
<dbReference type="GeneID" id="14012640"/>
<protein>
    <submittedName>
        <fullName evidence="1">Uncharacterized protein</fullName>
    </submittedName>
</protein>
<dbReference type="OrthoDB" id="17704at10239"/>
<evidence type="ECO:0000313" key="1">
    <source>
        <dbReference type="EMBL" id="AFA44325.1"/>
    </source>
</evidence>
<proteinExistence type="predicted"/>
<dbReference type="KEGG" id="vg:14012640"/>
<sequence length="125" mass="14597">MMPRVTDSTNYQLDVLNKVKDVHELEADITDRMLLRSIFNNYRSGAGLRLSKFGYEICTENNLYEFTKIPLQREIKSSIIFTALDRICVSPYYSDGCYIYLSDGMVVTELTFCCDDFKILFEMHM</sequence>
<dbReference type="RefSeq" id="YP_007007207.1">
    <property type="nucleotide sequence ID" value="NC_019526.1"/>
</dbReference>
<gene>
    <name evidence="1" type="ORF">RaK2_00052</name>
</gene>
<name>H6X3K9_9CAUD</name>
<dbReference type="EMBL" id="JQ513383">
    <property type="protein sequence ID" value="AFA44325.1"/>
    <property type="molecule type" value="Genomic_DNA"/>
</dbReference>
<dbReference type="Proteomes" id="UP000007524">
    <property type="component" value="Segment"/>
</dbReference>
<keyword evidence="2" id="KW-1185">Reference proteome</keyword>